<dbReference type="UniPathway" id="UPA00232"/>
<dbReference type="HAMAP" id="MF_00472">
    <property type="entry name" value="UbiG"/>
    <property type="match status" value="1"/>
</dbReference>
<evidence type="ECO:0000256" key="3">
    <source>
        <dbReference type="ARBA" id="ARBA00022688"/>
    </source>
</evidence>
<feature type="binding site" evidence="5">
    <location>
        <position position="98"/>
    </location>
    <ligand>
        <name>S-adenosyl-L-methionine</name>
        <dbReference type="ChEBI" id="CHEBI:59789"/>
    </ligand>
</feature>
<evidence type="ECO:0000313" key="7">
    <source>
        <dbReference type="EMBL" id="MZR29016.1"/>
    </source>
</evidence>
<keyword evidence="4 5" id="KW-0949">S-adenosyl-L-methionine</keyword>
<organism evidence="7 8">
    <name type="scientific">Sneathiella litorea</name>
    <dbReference type="NCBI Taxonomy" id="2606216"/>
    <lineage>
        <taxon>Bacteria</taxon>
        <taxon>Pseudomonadati</taxon>
        <taxon>Pseudomonadota</taxon>
        <taxon>Alphaproteobacteria</taxon>
        <taxon>Sneathiellales</taxon>
        <taxon>Sneathiellaceae</taxon>
        <taxon>Sneathiella</taxon>
    </lineage>
</organism>
<comment type="catalytic activity">
    <reaction evidence="5">
        <text>a 3-demethylubiquinol + S-adenosyl-L-methionine = a ubiquinol + S-adenosyl-L-homocysteine + H(+)</text>
        <dbReference type="Rhea" id="RHEA:44380"/>
        <dbReference type="Rhea" id="RHEA-COMP:9566"/>
        <dbReference type="Rhea" id="RHEA-COMP:10914"/>
        <dbReference type="ChEBI" id="CHEBI:15378"/>
        <dbReference type="ChEBI" id="CHEBI:17976"/>
        <dbReference type="ChEBI" id="CHEBI:57856"/>
        <dbReference type="ChEBI" id="CHEBI:59789"/>
        <dbReference type="ChEBI" id="CHEBI:84422"/>
        <dbReference type="EC" id="2.1.1.64"/>
    </reaction>
</comment>
<dbReference type="PANTHER" id="PTHR43464">
    <property type="entry name" value="METHYLTRANSFERASE"/>
    <property type="match status" value="1"/>
</dbReference>
<comment type="similarity">
    <text evidence="5">Belongs to the methyltransferase superfamily. UbiG/COQ3 family.</text>
</comment>
<dbReference type="InterPro" id="IPR013216">
    <property type="entry name" value="Methyltransf_11"/>
</dbReference>
<dbReference type="GO" id="GO:0032259">
    <property type="term" value="P:methylation"/>
    <property type="evidence" value="ECO:0007669"/>
    <property type="project" value="UniProtKB-KW"/>
</dbReference>
<protein>
    <recommendedName>
        <fullName evidence="5">Ubiquinone biosynthesis O-methyltransferase</fullName>
    </recommendedName>
    <alternativeName>
        <fullName evidence="5">2-polyprenyl-6-hydroxyphenol methylase</fullName>
        <ecNumber evidence="5">2.1.1.222</ecNumber>
    </alternativeName>
    <alternativeName>
        <fullName evidence="5">3-demethylubiquinone 3-O-methyltransferase</fullName>
        <ecNumber evidence="5">2.1.1.64</ecNumber>
    </alternativeName>
</protein>
<accession>A0A6L8W216</accession>
<dbReference type="RefSeq" id="WP_161313510.1">
    <property type="nucleotide sequence ID" value="NZ_WTUW01000001.1"/>
</dbReference>
<dbReference type="Pfam" id="PF08241">
    <property type="entry name" value="Methyltransf_11"/>
    <property type="match status" value="1"/>
</dbReference>
<dbReference type="InterPro" id="IPR010233">
    <property type="entry name" value="UbiG_MeTrfase"/>
</dbReference>
<comment type="caution">
    <text evidence="7">The sequence shown here is derived from an EMBL/GenBank/DDBJ whole genome shotgun (WGS) entry which is preliminary data.</text>
</comment>
<comment type="pathway">
    <text evidence="5">Cofactor biosynthesis; ubiquinone biosynthesis.</text>
</comment>
<evidence type="ECO:0000256" key="2">
    <source>
        <dbReference type="ARBA" id="ARBA00022679"/>
    </source>
</evidence>
<dbReference type="EC" id="2.1.1.64" evidence="5"/>
<dbReference type="PANTHER" id="PTHR43464:SF19">
    <property type="entry name" value="UBIQUINONE BIOSYNTHESIS O-METHYLTRANSFERASE, MITOCHONDRIAL"/>
    <property type="match status" value="1"/>
</dbReference>
<feature type="binding site" evidence="5">
    <location>
        <position position="42"/>
    </location>
    <ligand>
        <name>S-adenosyl-L-methionine</name>
        <dbReference type="ChEBI" id="CHEBI:59789"/>
    </ligand>
</feature>
<sequence length="253" mass="27898">MNKTAKSKSVDPGEIANFAAMADEWWDENGKFKPLHKFNPIRIGYIRDTVIDHFGLQTDDAVVKLKPFKGLRVLDIGCGGGLLSEPMARLGADVVAADASEKNIQIAKLHAEKSGLEIDYRYTTAEDLAVAGEQFDVILNMEVIEHVADIEGFVEACANLLKPGGVMFIATLNRTAKSFAFAIVGAEYVLRWLPKGTHSWKKFLKPSEVARLVRGNGLTVRDISGATYNPLENRWHLSKDLSVNYLLAAIKPE</sequence>
<dbReference type="InterPro" id="IPR029063">
    <property type="entry name" value="SAM-dependent_MTases_sf"/>
</dbReference>
<keyword evidence="2 5" id="KW-0808">Transferase</keyword>
<evidence type="ECO:0000259" key="6">
    <source>
        <dbReference type="Pfam" id="PF08241"/>
    </source>
</evidence>
<keyword evidence="8" id="KW-1185">Reference proteome</keyword>
<dbReference type="GO" id="GO:0010420">
    <property type="term" value="F:polyprenyldihydroxybenzoate methyltransferase activity"/>
    <property type="evidence" value="ECO:0007669"/>
    <property type="project" value="InterPro"/>
</dbReference>
<feature type="binding site" evidence="5">
    <location>
        <position position="77"/>
    </location>
    <ligand>
        <name>S-adenosyl-L-methionine</name>
        <dbReference type="ChEBI" id="CHEBI:59789"/>
    </ligand>
</feature>
<feature type="binding site" evidence="5">
    <location>
        <position position="141"/>
    </location>
    <ligand>
        <name>S-adenosyl-L-methionine</name>
        <dbReference type="ChEBI" id="CHEBI:59789"/>
    </ligand>
</feature>
<proteinExistence type="inferred from homology"/>
<dbReference type="SUPFAM" id="SSF53335">
    <property type="entry name" value="S-adenosyl-L-methionine-dependent methyltransferases"/>
    <property type="match status" value="1"/>
</dbReference>
<keyword evidence="3 5" id="KW-0831">Ubiquinone biosynthesis</keyword>
<dbReference type="GO" id="GO:0061542">
    <property type="term" value="F:3-demethylubiquinol 3-O-methyltransferase activity"/>
    <property type="evidence" value="ECO:0007669"/>
    <property type="project" value="UniProtKB-UniRule"/>
</dbReference>
<evidence type="ECO:0000256" key="5">
    <source>
        <dbReference type="HAMAP-Rule" id="MF_00472"/>
    </source>
</evidence>
<evidence type="ECO:0000256" key="4">
    <source>
        <dbReference type="ARBA" id="ARBA00022691"/>
    </source>
</evidence>
<reference evidence="7 8" key="1">
    <citation type="submission" date="2019-12" db="EMBL/GenBank/DDBJ databases">
        <title>Snethiella sp. nov. sp. isolated from sea sand.</title>
        <authorList>
            <person name="Kim J."/>
            <person name="Jeong S.E."/>
            <person name="Jung H.S."/>
            <person name="Jeon C.O."/>
        </authorList>
    </citation>
    <scope>NUCLEOTIDE SEQUENCE [LARGE SCALE GENOMIC DNA]</scope>
    <source>
        <strain evidence="7 8">DP05</strain>
    </source>
</reference>
<dbReference type="EC" id="2.1.1.222" evidence="5"/>
<comment type="function">
    <text evidence="5">O-methyltransferase that catalyzes the 2 O-methylation steps in the ubiquinone biosynthetic pathway.</text>
</comment>
<evidence type="ECO:0000313" key="8">
    <source>
        <dbReference type="Proteomes" id="UP000476030"/>
    </source>
</evidence>
<dbReference type="CDD" id="cd02440">
    <property type="entry name" value="AdoMet_MTases"/>
    <property type="match status" value="1"/>
</dbReference>
<dbReference type="Gene3D" id="3.40.50.150">
    <property type="entry name" value="Vaccinia Virus protein VP39"/>
    <property type="match status" value="1"/>
</dbReference>
<dbReference type="GO" id="GO:0102208">
    <property type="term" value="F:2-polyprenyl-6-hydroxyphenol methylase activity"/>
    <property type="evidence" value="ECO:0007669"/>
    <property type="project" value="UniProtKB-EC"/>
</dbReference>
<feature type="domain" description="Methyltransferase type 11" evidence="6">
    <location>
        <begin position="74"/>
        <end position="169"/>
    </location>
</feature>
<gene>
    <name evidence="5 7" type="primary">ubiG</name>
    <name evidence="7" type="ORF">GQE98_00060</name>
</gene>
<dbReference type="NCBIfam" id="TIGR01983">
    <property type="entry name" value="UbiG"/>
    <property type="match status" value="1"/>
</dbReference>
<name>A0A6L8W216_9PROT</name>
<dbReference type="EMBL" id="WTUW01000001">
    <property type="protein sequence ID" value="MZR29016.1"/>
    <property type="molecule type" value="Genomic_DNA"/>
</dbReference>
<keyword evidence="1 5" id="KW-0489">Methyltransferase</keyword>
<comment type="catalytic activity">
    <reaction evidence="5">
        <text>a 3-(all-trans-polyprenyl)benzene-1,2-diol + S-adenosyl-L-methionine = a 2-methoxy-6-(all-trans-polyprenyl)phenol + S-adenosyl-L-homocysteine + H(+)</text>
        <dbReference type="Rhea" id="RHEA:31411"/>
        <dbReference type="Rhea" id="RHEA-COMP:9550"/>
        <dbReference type="Rhea" id="RHEA-COMP:9551"/>
        <dbReference type="ChEBI" id="CHEBI:15378"/>
        <dbReference type="ChEBI" id="CHEBI:57856"/>
        <dbReference type="ChEBI" id="CHEBI:59789"/>
        <dbReference type="ChEBI" id="CHEBI:62729"/>
        <dbReference type="ChEBI" id="CHEBI:62731"/>
        <dbReference type="EC" id="2.1.1.222"/>
    </reaction>
</comment>
<evidence type="ECO:0000256" key="1">
    <source>
        <dbReference type="ARBA" id="ARBA00022603"/>
    </source>
</evidence>
<dbReference type="AlphaFoldDB" id="A0A6L8W216"/>
<dbReference type="Proteomes" id="UP000476030">
    <property type="component" value="Unassembled WGS sequence"/>
</dbReference>